<reference evidence="1" key="1">
    <citation type="submission" date="2020-12" db="EMBL/GenBank/DDBJ databases">
        <title>Leucobacter sp. CAS1, isolated from Chromium sludge.</title>
        <authorList>
            <person name="Xu Z."/>
        </authorList>
    </citation>
    <scope>NUCLEOTIDE SEQUENCE</scope>
    <source>
        <strain evidence="1">CSA1</strain>
    </source>
</reference>
<dbReference type="EMBL" id="JAEHOH010000035">
    <property type="protein sequence ID" value="MBK0420459.1"/>
    <property type="molecule type" value="Genomic_DNA"/>
</dbReference>
<accession>A0A934QC62</accession>
<dbReference type="Proteomes" id="UP000608530">
    <property type="component" value="Unassembled WGS sequence"/>
</dbReference>
<name>A0A934QC62_9MICO</name>
<dbReference type="AlphaFoldDB" id="A0A934QC62"/>
<proteinExistence type="predicted"/>
<comment type="caution">
    <text evidence="1">The sequence shown here is derived from an EMBL/GenBank/DDBJ whole genome shotgun (WGS) entry which is preliminary data.</text>
</comment>
<keyword evidence="2" id="KW-1185">Reference proteome</keyword>
<evidence type="ECO:0000313" key="2">
    <source>
        <dbReference type="Proteomes" id="UP000608530"/>
    </source>
</evidence>
<organism evidence="1 2">
    <name type="scientific">Leucobacter chromiisoli</name>
    <dbReference type="NCBI Taxonomy" id="2796471"/>
    <lineage>
        <taxon>Bacteria</taxon>
        <taxon>Bacillati</taxon>
        <taxon>Actinomycetota</taxon>
        <taxon>Actinomycetes</taxon>
        <taxon>Micrococcales</taxon>
        <taxon>Microbacteriaceae</taxon>
        <taxon>Leucobacter</taxon>
    </lineage>
</organism>
<protein>
    <submittedName>
        <fullName evidence="1">Uncharacterized protein</fullName>
    </submittedName>
</protein>
<evidence type="ECO:0000313" key="1">
    <source>
        <dbReference type="EMBL" id="MBK0420459.1"/>
    </source>
</evidence>
<dbReference type="RefSeq" id="WP_200116592.1">
    <property type="nucleotide sequence ID" value="NZ_JAEHOH010000035.1"/>
</dbReference>
<sequence length="79" mass="8835">MTSRPSRAVMCDWLSGALLNVARIAPSNPADIAELSARARRAEQRLRRLAEIAAELGWHVDADLDVAYELIQKYDEETP</sequence>
<gene>
    <name evidence="1" type="ORF">JD276_15650</name>
</gene>